<dbReference type="PANTHER" id="PTHR38137:SF2">
    <property type="entry name" value="PRC-BARREL DOMAIN-CONTAINING PROTEIN"/>
    <property type="match status" value="1"/>
</dbReference>
<keyword evidence="3" id="KW-1185">Reference proteome</keyword>
<gene>
    <name evidence="2" type="ORF">CV102_19390</name>
</gene>
<dbReference type="InterPro" id="IPR011033">
    <property type="entry name" value="PRC_barrel-like_sf"/>
</dbReference>
<dbReference type="PANTHER" id="PTHR38137">
    <property type="entry name" value="PRC-BARREL DOMAIN PROTEIN"/>
    <property type="match status" value="1"/>
</dbReference>
<protein>
    <recommendedName>
        <fullName evidence="1">PRC-barrel domain-containing protein</fullName>
    </recommendedName>
</protein>
<evidence type="ECO:0000313" key="2">
    <source>
        <dbReference type="EMBL" id="TYL36924.1"/>
    </source>
</evidence>
<comment type="caution">
    <text evidence="2">The sequence shown here is derived from an EMBL/GenBank/DDBJ whole genome shotgun (WGS) entry which is preliminary data.</text>
</comment>
<sequence length="77" mass="8695">MRDILARDLQEKSIVGTDGRTFGTLYNITMDPDSGMLRDLVVDPHESKTTADTDDGRYRIPIGRVKTVRDQIIIDTD</sequence>
<dbReference type="EMBL" id="PHNJ01000013">
    <property type="protein sequence ID" value="TYL36924.1"/>
    <property type="molecule type" value="Genomic_DNA"/>
</dbReference>
<evidence type="ECO:0000313" key="3">
    <source>
        <dbReference type="Proteomes" id="UP000766904"/>
    </source>
</evidence>
<dbReference type="OrthoDB" id="85079at2157"/>
<proteinExistence type="predicted"/>
<organism evidence="2 3">
    <name type="scientific">Natronococcus pandeyae</name>
    <dbReference type="NCBI Taxonomy" id="2055836"/>
    <lineage>
        <taxon>Archaea</taxon>
        <taxon>Methanobacteriati</taxon>
        <taxon>Methanobacteriota</taxon>
        <taxon>Stenosarchaea group</taxon>
        <taxon>Halobacteria</taxon>
        <taxon>Halobacteriales</taxon>
        <taxon>Natrialbaceae</taxon>
        <taxon>Natronococcus</taxon>
    </lineage>
</organism>
<name>A0A8J8TQP9_9EURY</name>
<accession>A0A8J8TQP9</accession>
<dbReference type="SUPFAM" id="SSF50346">
    <property type="entry name" value="PRC-barrel domain"/>
    <property type="match status" value="1"/>
</dbReference>
<dbReference type="Proteomes" id="UP000766904">
    <property type="component" value="Unassembled WGS sequence"/>
</dbReference>
<evidence type="ECO:0000259" key="1">
    <source>
        <dbReference type="Pfam" id="PF05239"/>
    </source>
</evidence>
<dbReference type="RefSeq" id="WP_148859670.1">
    <property type="nucleotide sequence ID" value="NZ_PHNJ01000013.1"/>
</dbReference>
<feature type="domain" description="PRC-barrel" evidence="1">
    <location>
        <begin position="2"/>
        <end position="76"/>
    </location>
</feature>
<dbReference type="InterPro" id="IPR027275">
    <property type="entry name" value="PRC-brl_dom"/>
</dbReference>
<reference evidence="2" key="1">
    <citation type="submission" date="2017-11" db="EMBL/GenBank/DDBJ databases">
        <authorList>
            <person name="Kajale S.C."/>
            <person name="Sharma A."/>
        </authorList>
    </citation>
    <scope>NUCLEOTIDE SEQUENCE</scope>
    <source>
        <strain evidence="2">LS1_42</strain>
    </source>
</reference>
<dbReference type="Pfam" id="PF05239">
    <property type="entry name" value="PRC"/>
    <property type="match status" value="1"/>
</dbReference>
<dbReference type="AlphaFoldDB" id="A0A8J8TQP9"/>
<dbReference type="Gene3D" id="2.30.30.240">
    <property type="entry name" value="PRC-barrel domain"/>
    <property type="match status" value="1"/>
</dbReference>